<feature type="region of interest" description="Disordered" evidence="1">
    <location>
        <begin position="135"/>
        <end position="155"/>
    </location>
</feature>
<dbReference type="Proteomes" id="UP000321570">
    <property type="component" value="Unassembled WGS sequence"/>
</dbReference>
<organism evidence="3 4">
    <name type="scientific">Hymenolepis diminuta</name>
    <name type="common">Rat tapeworm</name>
    <dbReference type="NCBI Taxonomy" id="6216"/>
    <lineage>
        <taxon>Eukaryota</taxon>
        <taxon>Metazoa</taxon>
        <taxon>Spiralia</taxon>
        <taxon>Lophotrochozoa</taxon>
        <taxon>Platyhelminthes</taxon>
        <taxon>Cestoda</taxon>
        <taxon>Eucestoda</taxon>
        <taxon>Cyclophyllidea</taxon>
        <taxon>Hymenolepididae</taxon>
        <taxon>Hymenolepis</taxon>
    </lineage>
</organism>
<name>A0A564YVG0_HYMDI</name>
<sequence length="155" mass="17035">MLAYEQLHIPPERQRKGCCQECSLCCCRCCLGTSVVFAIIFAVAGGLLIYAFREDSYDQISVSIGYYSADYQYSFVMRTLGYALIVFGAIMFICIFVSASFVCCLTPTDTNQSRTIIVNQPGDILNSPPFAAVPNPSAPPLELPPSYESIAQEKV</sequence>
<protein>
    <submittedName>
        <fullName evidence="3">Uncharacterized protein</fullName>
    </submittedName>
</protein>
<reference evidence="3 4" key="1">
    <citation type="submission" date="2019-07" db="EMBL/GenBank/DDBJ databases">
        <authorList>
            <person name="Jastrzebski P J."/>
            <person name="Paukszto L."/>
            <person name="Jastrzebski P J."/>
        </authorList>
    </citation>
    <scope>NUCLEOTIDE SEQUENCE [LARGE SCALE GENOMIC DNA]</scope>
    <source>
        <strain evidence="3 4">WMS-il1</strain>
    </source>
</reference>
<feature type="transmembrane region" description="Helical" evidence="2">
    <location>
        <begin position="80"/>
        <end position="102"/>
    </location>
</feature>
<feature type="transmembrane region" description="Helical" evidence="2">
    <location>
        <begin position="31"/>
        <end position="52"/>
    </location>
</feature>
<evidence type="ECO:0000313" key="4">
    <source>
        <dbReference type="Proteomes" id="UP000321570"/>
    </source>
</evidence>
<evidence type="ECO:0000256" key="1">
    <source>
        <dbReference type="SAM" id="MobiDB-lite"/>
    </source>
</evidence>
<accession>A0A564YVG0</accession>
<dbReference type="EMBL" id="CABIJS010000432">
    <property type="protein sequence ID" value="VUZ51242.1"/>
    <property type="molecule type" value="Genomic_DNA"/>
</dbReference>
<gene>
    <name evidence="3" type="ORF">WMSIL1_LOCUS9952</name>
</gene>
<evidence type="ECO:0000256" key="2">
    <source>
        <dbReference type="SAM" id="Phobius"/>
    </source>
</evidence>
<evidence type="ECO:0000313" key="3">
    <source>
        <dbReference type="EMBL" id="VUZ51242.1"/>
    </source>
</evidence>
<dbReference type="AlphaFoldDB" id="A0A564YVG0"/>
<keyword evidence="2" id="KW-1133">Transmembrane helix</keyword>
<keyword evidence="2" id="KW-0812">Transmembrane</keyword>
<proteinExistence type="predicted"/>
<keyword evidence="2" id="KW-0472">Membrane</keyword>
<keyword evidence="4" id="KW-1185">Reference proteome</keyword>